<reference evidence="3 4" key="1">
    <citation type="submission" date="2018-07" db="EMBL/GenBank/DDBJ databases">
        <title>Comparative genomes isolates from brazilian mangrove.</title>
        <authorList>
            <person name="De Araujo J.E."/>
            <person name="Taketani R.G."/>
            <person name="Silva M.C.P."/>
            <person name="Lourenco M.V."/>
            <person name="Oliveira V.M."/>
            <person name="Andreote F.D."/>
        </authorList>
    </citation>
    <scope>NUCLEOTIDE SEQUENCE [LARGE SCALE GENOMIC DNA]</scope>
    <source>
        <strain evidence="3 4">HEX PRIS-MGV</strain>
    </source>
</reference>
<dbReference type="RefSeq" id="WP_114367563.1">
    <property type="nucleotide sequence ID" value="NZ_QPEX01000010.1"/>
</dbReference>
<dbReference type="EMBL" id="QPEX01000010">
    <property type="protein sequence ID" value="RCS54498.1"/>
    <property type="molecule type" value="Genomic_DNA"/>
</dbReference>
<dbReference type="Proteomes" id="UP000253562">
    <property type="component" value="Unassembled WGS sequence"/>
</dbReference>
<dbReference type="Pfam" id="PF07883">
    <property type="entry name" value="Cupin_2"/>
    <property type="match status" value="1"/>
</dbReference>
<protein>
    <submittedName>
        <fullName evidence="3">Cupin domain-containing protein</fullName>
    </submittedName>
</protein>
<evidence type="ECO:0000313" key="4">
    <source>
        <dbReference type="Proteomes" id="UP000253562"/>
    </source>
</evidence>
<evidence type="ECO:0000313" key="3">
    <source>
        <dbReference type="EMBL" id="RCS54498.1"/>
    </source>
</evidence>
<evidence type="ECO:0000259" key="2">
    <source>
        <dbReference type="Pfam" id="PF07883"/>
    </source>
</evidence>
<comment type="caution">
    <text evidence="3">The sequence shown here is derived from an EMBL/GenBank/DDBJ whole genome shotgun (WGS) entry which is preliminary data.</text>
</comment>
<dbReference type="OrthoDB" id="8265259at2"/>
<gene>
    <name evidence="3" type="ORF">DTL42_04985</name>
</gene>
<feature type="region of interest" description="Disordered" evidence="1">
    <location>
        <begin position="113"/>
        <end position="148"/>
    </location>
</feature>
<dbReference type="InterPro" id="IPR011051">
    <property type="entry name" value="RmlC_Cupin_sf"/>
</dbReference>
<evidence type="ECO:0000256" key="1">
    <source>
        <dbReference type="SAM" id="MobiDB-lite"/>
    </source>
</evidence>
<feature type="compositionally biased region" description="Basic and acidic residues" evidence="1">
    <location>
        <begin position="116"/>
        <end position="125"/>
    </location>
</feature>
<sequence>MTASNSRIDVEKLPGIGEPTSVSEFPGDSKQAFSPSADYLRLAGGEHTSTHVSSGEVLLFCVIGKLDVTINGQHHDVTANQMIYIGKGLPYRVDAVIDSALLVTTLFSDQATAKKTKPEIDRNNEVDEALEETFPASDPPSYNATTIT</sequence>
<accession>A0A368KVQ4</accession>
<proteinExistence type="predicted"/>
<dbReference type="InterPro" id="IPR013096">
    <property type="entry name" value="Cupin_2"/>
</dbReference>
<dbReference type="SUPFAM" id="SSF51182">
    <property type="entry name" value="RmlC-like cupins"/>
    <property type="match status" value="1"/>
</dbReference>
<dbReference type="AlphaFoldDB" id="A0A368KVQ4"/>
<dbReference type="InterPro" id="IPR014710">
    <property type="entry name" value="RmlC-like_jellyroll"/>
</dbReference>
<feature type="domain" description="Cupin type-2" evidence="2">
    <location>
        <begin position="41"/>
        <end position="100"/>
    </location>
</feature>
<organism evidence="3 4">
    <name type="scientific">Bremerella cremea</name>
    <dbReference type="NCBI Taxonomy" id="1031537"/>
    <lineage>
        <taxon>Bacteria</taxon>
        <taxon>Pseudomonadati</taxon>
        <taxon>Planctomycetota</taxon>
        <taxon>Planctomycetia</taxon>
        <taxon>Pirellulales</taxon>
        <taxon>Pirellulaceae</taxon>
        <taxon>Bremerella</taxon>
    </lineage>
</organism>
<name>A0A368KVQ4_9BACT</name>
<dbReference type="Gene3D" id="2.60.120.10">
    <property type="entry name" value="Jelly Rolls"/>
    <property type="match status" value="1"/>
</dbReference>
<feature type="region of interest" description="Disordered" evidence="1">
    <location>
        <begin position="1"/>
        <end position="30"/>
    </location>
</feature>